<keyword evidence="1" id="KW-1133">Transmembrane helix</keyword>
<proteinExistence type="predicted"/>
<comment type="caution">
    <text evidence="2">The sequence shown here is derived from an EMBL/GenBank/DDBJ whole genome shotgun (WGS) entry which is preliminary data.</text>
</comment>
<dbReference type="AlphaFoldDB" id="A0ABD5YLK1"/>
<evidence type="ECO:0008006" key="4">
    <source>
        <dbReference type="Google" id="ProtNLM"/>
    </source>
</evidence>
<reference evidence="2 3" key="1">
    <citation type="journal article" date="2019" name="Int. J. Syst. Evol. Microbiol.">
        <title>The Global Catalogue of Microorganisms (GCM) 10K type strain sequencing project: providing services to taxonomists for standard genome sequencing and annotation.</title>
        <authorList>
            <consortium name="The Broad Institute Genomics Platform"/>
            <consortium name="The Broad Institute Genome Sequencing Center for Infectious Disease"/>
            <person name="Wu L."/>
            <person name="Ma J."/>
        </authorList>
    </citation>
    <scope>NUCLEOTIDE SEQUENCE [LARGE SCALE GENOMIC DNA]</scope>
    <source>
        <strain evidence="2 3">RDMS1</strain>
    </source>
</reference>
<gene>
    <name evidence="2" type="ORF">ACFQL7_07805</name>
</gene>
<dbReference type="PANTHER" id="PTHR35902">
    <property type="entry name" value="S-LAYER DOMAIN-LIKE PROTEIN-RELATED"/>
    <property type="match status" value="1"/>
</dbReference>
<name>A0ABD5YLK1_9EURY</name>
<dbReference type="PANTHER" id="PTHR35902:SF3">
    <property type="entry name" value="NPCBM-ASSOCIATED, NEW3 DOMAIN OF ALPHA-GALACTOSIDASE"/>
    <property type="match status" value="1"/>
</dbReference>
<keyword evidence="3" id="KW-1185">Reference proteome</keyword>
<keyword evidence="1" id="KW-0812">Transmembrane</keyword>
<evidence type="ECO:0000313" key="2">
    <source>
        <dbReference type="EMBL" id="MFC7189772.1"/>
    </source>
</evidence>
<dbReference type="RefSeq" id="WP_390205205.1">
    <property type="nucleotide sequence ID" value="NZ_JBHTAX010000001.1"/>
</dbReference>
<sequence>MQLENTGEDAEDAVVNLQSLSGAILFTGSPNVSKFVGEWESGETNTIVVEATAAKSIATGEYPLQASLSYTDDDDQSAQAGPVTLGVEIGEESDDFEVVSTSSDAPIGDRGTVSVTLENTGEDVTEATVSLSSLSQNVVVGSTGNATRFVGEWDDGEQQTVEYQVRMSNDTEQQSYPLRTSVSYTDADGESARSDEQTFGVTPLREQTFGLSNVSGNLTVGDEGIITGTIVNEGPNDVRNAVLTLPVDNSNLKPQENEFALGTIAAGESRNFSFPIEVTDGAEGGLRQLSFSVNYDNTQGDPRTSDRLSVQVDVASQRDEFEITQRNTSVGVGNSETVELEITNNRNSTVKNINAKAFVDDPLSLDDDEAFVSELRPGESANVTFEVSAAGGATASTYPLSLDFQYDTADGESKLSDTYDIPIEVREPENNSFLSIGSGGLPILPVLLAVLVVVLTVVVVRRRNGNGNGNGRGRER</sequence>
<feature type="transmembrane region" description="Helical" evidence="1">
    <location>
        <begin position="439"/>
        <end position="460"/>
    </location>
</feature>
<protein>
    <recommendedName>
        <fullName evidence="4">Sialidase</fullName>
    </recommendedName>
</protein>
<dbReference type="Gene3D" id="2.60.40.10">
    <property type="entry name" value="Immunoglobulins"/>
    <property type="match status" value="2"/>
</dbReference>
<keyword evidence="1" id="KW-0472">Membrane</keyword>
<organism evidence="2 3">
    <name type="scientific">Halocatena marina</name>
    <dbReference type="NCBI Taxonomy" id="2934937"/>
    <lineage>
        <taxon>Archaea</taxon>
        <taxon>Methanobacteriati</taxon>
        <taxon>Methanobacteriota</taxon>
        <taxon>Stenosarchaea group</taxon>
        <taxon>Halobacteria</taxon>
        <taxon>Halobacteriales</taxon>
        <taxon>Natronomonadaceae</taxon>
        <taxon>Halocatena</taxon>
    </lineage>
</organism>
<dbReference type="EMBL" id="JBHTAX010000001">
    <property type="protein sequence ID" value="MFC7189772.1"/>
    <property type="molecule type" value="Genomic_DNA"/>
</dbReference>
<dbReference type="InterPro" id="IPR013783">
    <property type="entry name" value="Ig-like_fold"/>
</dbReference>
<evidence type="ECO:0000256" key="1">
    <source>
        <dbReference type="SAM" id="Phobius"/>
    </source>
</evidence>
<evidence type="ECO:0000313" key="3">
    <source>
        <dbReference type="Proteomes" id="UP001596417"/>
    </source>
</evidence>
<dbReference type="Proteomes" id="UP001596417">
    <property type="component" value="Unassembled WGS sequence"/>
</dbReference>
<accession>A0ABD5YLK1</accession>